<evidence type="ECO:0000256" key="1">
    <source>
        <dbReference type="ARBA" id="ARBA00001961"/>
    </source>
</evidence>
<dbReference type="AlphaFoldDB" id="A0A9D4VBJ9"/>
<evidence type="ECO:0000256" key="3">
    <source>
        <dbReference type="ARBA" id="ARBA00022896"/>
    </source>
</evidence>
<gene>
    <name evidence="8" type="ORF">GOP47_0002935</name>
</gene>
<dbReference type="GO" id="GO:0016705">
    <property type="term" value="F:oxidoreductase activity, acting on paired donors, with incorporation or reduction of molecular oxygen"/>
    <property type="evidence" value="ECO:0007669"/>
    <property type="project" value="InterPro"/>
</dbReference>
<dbReference type="InterPro" id="IPR005123">
    <property type="entry name" value="Oxoglu/Fe-dep_dioxygenase_dom"/>
</dbReference>
<feature type="domain" description="Fe2OG dioxygenase" evidence="7">
    <location>
        <begin position="196"/>
        <end position="297"/>
    </location>
</feature>
<keyword evidence="2" id="KW-0479">Metal-binding</keyword>
<dbReference type="PANTHER" id="PTHR24014:SF4">
    <property type="entry name" value="2-OXOGLUTARATE AND IRON-DEPENDENT OXYGENASE DOMAIN-CONTAINING PROTEIN 2"/>
    <property type="match status" value="1"/>
</dbReference>
<comment type="cofactor">
    <cofactor evidence="1">
        <name>L-ascorbate</name>
        <dbReference type="ChEBI" id="CHEBI:38290"/>
    </cofactor>
</comment>
<keyword evidence="9" id="KW-1185">Reference proteome</keyword>
<dbReference type="PROSITE" id="PS51471">
    <property type="entry name" value="FE2OG_OXY"/>
    <property type="match status" value="1"/>
</dbReference>
<dbReference type="Pfam" id="PF25238">
    <property type="entry name" value="OGFOD2-like"/>
    <property type="match status" value="1"/>
</dbReference>
<dbReference type="GO" id="GO:0051213">
    <property type="term" value="F:dioxygenase activity"/>
    <property type="evidence" value="ECO:0007669"/>
    <property type="project" value="UniProtKB-KW"/>
</dbReference>
<keyword evidence="6" id="KW-0408">Iron</keyword>
<dbReference type="EMBL" id="JABFUD020000002">
    <property type="protein sequence ID" value="KAI5083192.1"/>
    <property type="molecule type" value="Genomic_DNA"/>
</dbReference>
<evidence type="ECO:0000256" key="5">
    <source>
        <dbReference type="ARBA" id="ARBA00023002"/>
    </source>
</evidence>
<keyword evidence="3" id="KW-0847">Vitamin C</keyword>
<dbReference type="OrthoDB" id="1736837at2759"/>
<comment type="caution">
    <text evidence="8">The sequence shown here is derived from an EMBL/GenBank/DDBJ whole genome shotgun (WGS) entry which is preliminary data.</text>
</comment>
<proteinExistence type="predicted"/>
<dbReference type="PANTHER" id="PTHR24014">
    <property type="entry name" value="2-OXOGLUTARATE AND IRON-DEPENDENT OXYGENASE DOMAIN-CONTAINING PROTEIN 2"/>
    <property type="match status" value="1"/>
</dbReference>
<protein>
    <recommendedName>
        <fullName evidence="7">Fe2OG dioxygenase domain-containing protein</fullName>
    </recommendedName>
</protein>
<reference evidence="8" key="1">
    <citation type="submission" date="2021-01" db="EMBL/GenBank/DDBJ databases">
        <title>Adiantum capillus-veneris genome.</title>
        <authorList>
            <person name="Fang Y."/>
            <person name="Liao Q."/>
        </authorList>
    </citation>
    <scope>NUCLEOTIDE SEQUENCE</scope>
    <source>
        <strain evidence="8">H3</strain>
        <tissue evidence="8">Leaf</tissue>
    </source>
</reference>
<dbReference type="SMART" id="SM00702">
    <property type="entry name" value="P4Hc"/>
    <property type="match status" value="1"/>
</dbReference>
<evidence type="ECO:0000256" key="6">
    <source>
        <dbReference type="ARBA" id="ARBA00023004"/>
    </source>
</evidence>
<dbReference type="Gene3D" id="2.60.120.620">
    <property type="entry name" value="q2cbj1_9rhob like domain"/>
    <property type="match status" value="1"/>
</dbReference>
<dbReference type="GO" id="GO:0005506">
    <property type="term" value="F:iron ion binding"/>
    <property type="evidence" value="ECO:0007669"/>
    <property type="project" value="InterPro"/>
</dbReference>
<evidence type="ECO:0000313" key="8">
    <source>
        <dbReference type="EMBL" id="KAI5083192.1"/>
    </source>
</evidence>
<organism evidence="8 9">
    <name type="scientific">Adiantum capillus-veneris</name>
    <name type="common">Maidenhair fern</name>
    <dbReference type="NCBI Taxonomy" id="13818"/>
    <lineage>
        <taxon>Eukaryota</taxon>
        <taxon>Viridiplantae</taxon>
        <taxon>Streptophyta</taxon>
        <taxon>Embryophyta</taxon>
        <taxon>Tracheophyta</taxon>
        <taxon>Polypodiopsida</taxon>
        <taxon>Polypodiidae</taxon>
        <taxon>Polypodiales</taxon>
        <taxon>Pteridineae</taxon>
        <taxon>Pteridaceae</taxon>
        <taxon>Vittarioideae</taxon>
        <taxon>Adiantum</taxon>
    </lineage>
</organism>
<keyword evidence="5" id="KW-0560">Oxidoreductase</keyword>
<evidence type="ECO:0000256" key="2">
    <source>
        <dbReference type="ARBA" id="ARBA00022723"/>
    </source>
</evidence>
<dbReference type="GO" id="GO:0031418">
    <property type="term" value="F:L-ascorbic acid binding"/>
    <property type="evidence" value="ECO:0007669"/>
    <property type="project" value="UniProtKB-KW"/>
</dbReference>
<dbReference type="InterPro" id="IPR006620">
    <property type="entry name" value="Pro_4_hyd_alph"/>
</dbReference>
<evidence type="ECO:0000256" key="4">
    <source>
        <dbReference type="ARBA" id="ARBA00022964"/>
    </source>
</evidence>
<evidence type="ECO:0000259" key="7">
    <source>
        <dbReference type="PROSITE" id="PS51471"/>
    </source>
</evidence>
<sequence>MGDRRAAGSGEGSSGGSGSVGEVLACVEEWLPPAIRSASSSDKAKLFQSIASLYQQQDQHRLHAHLRYRQLVQSQYKALHPELFVFRADRFFVPTFEQMLHDGSEVAVRRTMCAHGPLLYSFDMLRPQFCTLLLQEVQHFEKWLEQSNMQKSPPNSLSSAGVVLDDIGLNPILQMLMQQCVAPLVPVLFPQLGDAPLDSHHGYVVTHSANLDPSISCHIDNSEVTLNVSLCKAEEGGELYFKGVRCVQHLDDPERDLEMAEYKHVPGRALLHLGKHRHGARPVLKGKRANLVLWCRSSKFRANTPAIFVCPPWCNATNKQKVVVK</sequence>
<name>A0A9D4VBJ9_ADICA</name>
<keyword evidence="4" id="KW-0223">Dioxygenase</keyword>
<dbReference type="Proteomes" id="UP000886520">
    <property type="component" value="Chromosome 3"/>
</dbReference>
<evidence type="ECO:0000313" key="9">
    <source>
        <dbReference type="Proteomes" id="UP000886520"/>
    </source>
</evidence>
<accession>A0A9D4VBJ9</accession>